<keyword evidence="2" id="KW-1133">Transmembrane helix</keyword>
<evidence type="ECO:0000256" key="2">
    <source>
        <dbReference type="SAM" id="Phobius"/>
    </source>
</evidence>
<gene>
    <name evidence="4" type="ORF">DFH07DRAFT_1025428</name>
</gene>
<evidence type="ECO:0000313" key="4">
    <source>
        <dbReference type="EMBL" id="KAJ7757379.1"/>
    </source>
</evidence>
<protein>
    <recommendedName>
        <fullName evidence="6">DUF642 domain-containing protein</fullName>
    </recommendedName>
</protein>
<dbReference type="Proteomes" id="UP001215280">
    <property type="component" value="Unassembled WGS sequence"/>
</dbReference>
<dbReference type="InterPro" id="IPR008979">
    <property type="entry name" value="Galactose-bd-like_sf"/>
</dbReference>
<keyword evidence="2" id="KW-0812">Transmembrane</keyword>
<evidence type="ECO:0000256" key="3">
    <source>
        <dbReference type="SAM" id="SignalP"/>
    </source>
</evidence>
<dbReference type="Gene3D" id="2.60.120.260">
    <property type="entry name" value="Galactose-binding domain-like"/>
    <property type="match status" value="1"/>
</dbReference>
<keyword evidence="5" id="KW-1185">Reference proteome</keyword>
<organism evidence="4 5">
    <name type="scientific">Mycena maculata</name>
    <dbReference type="NCBI Taxonomy" id="230809"/>
    <lineage>
        <taxon>Eukaryota</taxon>
        <taxon>Fungi</taxon>
        <taxon>Dikarya</taxon>
        <taxon>Basidiomycota</taxon>
        <taxon>Agaricomycotina</taxon>
        <taxon>Agaricomycetes</taxon>
        <taxon>Agaricomycetidae</taxon>
        <taxon>Agaricales</taxon>
        <taxon>Marasmiineae</taxon>
        <taxon>Mycenaceae</taxon>
        <taxon>Mycena</taxon>
    </lineage>
</organism>
<feature type="transmembrane region" description="Helical" evidence="2">
    <location>
        <begin position="210"/>
        <end position="232"/>
    </location>
</feature>
<evidence type="ECO:0000313" key="5">
    <source>
        <dbReference type="Proteomes" id="UP001215280"/>
    </source>
</evidence>
<accession>A0AAD7J6H8</accession>
<feature type="chain" id="PRO_5041901013" description="DUF642 domain-containing protein" evidence="3">
    <location>
        <begin position="23"/>
        <end position="256"/>
    </location>
</feature>
<reference evidence="4" key="1">
    <citation type="submission" date="2023-03" db="EMBL/GenBank/DDBJ databases">
        <title>Massive genome expansion in bonnet fungi (Mycena s.s.) driven by repeated elements and novel gene families across ecological guilds.</title>
        <authorList>
            <consortium name="Lawrence Berkeley National Laboratory"/>
            <person name="Harder C.B."/>
            <person name="Miyauchi S."/>
            <person name="Viragh M."/>
            <person name="Kuo A."/>
            <person name="Thoen E."/>
            <person name="Andreopoulos B."/>
            <person name="Lu D."/>
            <person name="Skrede I."/>
            <person name="Drula E."/>
            <person name="Henrissat B."/>
            <person name="Morin E."/>
            <person name="Kohler A."/>
            <person name="Barry K."/>
            <person name="LaButti K."/>
            <person name="Morin E."/>
            <person name="Salamov A."/>
            <person name="Lipzen A."/>
            <person name="Mereny Z."/>
            <person name="Hegedus B."/>
            <person name="Baldrian P."/>
            <person name="Stursova M."/>
            <person name="Weitz H."/>
            <person name="Taylor A."/>
            <person name="Grigoriev I.V."/>
            <person name="Nagy L.G."/>
            <person name="Martin F."/>
            <person name="Kauserud H."/>
        </authorList>
    </citation>
    <scope>NUCLEOTIDE SEQUENCE</scope>
    <source>
        <strain evidence="4">CBHHK188m</strain>
    </source>
</reference>
<feature type="signal peptide" evidence="3">
    <location>
        <begin position="1"/>
        <end position="22"/>
    </location>
</feature>
<name>A0AAD7J6H8_9AGAR</name>
<feature type="region of interest" description="Disordered" evidence="1">
    <location>
        <begin position="170"/>
        <end position="202"/>
    </location>
</feature>
<keyword evidence="2" id="KW-0472">Membrane</keyword>
<proteinExistence type="predicted"/>
<evidence type="ECO:0000256" key="1">
    <source>
        <dbReference type="SAM" id="MobiDB-lite"/>
    </source>
</evidence>
<dbReference type="AlphaFoldDB" id="A0AAD7J6H8"/>
<dbReference type="SUPFAM" id="SSF49785">
    <property type="entry name" value="Galactose-binding domain-like"/>
    <property type="match status" value="1"/>
</dbReference>
<comment type="caution">
    <text evidence="4">The sequence shown here is derived from an EMBL/GenBank/DDBJ whole genome shotgun (WGS) entry which is preliminary data.</text>
</comment>
<keyword evidence="3" id="KW-0732">Signal</keyword>
<sequence length="256" mass="26572">MRCPHLQLTLCLIFALLVDGEATNLLSNPTFQSSSNGSVPDDWSLRGTGGLSGLQGTTTKAVYLSSMDPNNPSVLFQGIETSTGVDYQLGFNAFCTDAGTGQQNLTVSFGAGTWSVQPPGSWQTYTFSARGKGTDDQVAFSSVDTSGGGSNYIYDVSLVSLGVDNSPLSTTASGSSSSASNAPTVLPSPSGSTQSDSASGSNALSEGAEIATIIGPIIAVIAIVMATLAAWYKREEIKRREFTKEGEYHPLTSLPS</sequence>
<dbReference type="EMBL" id="JARJLG010000058">
    <property type="protein sequence ID" value="KAJ7757379.1"/>
    <property type="molecule type" value="Genomic_DNA"/>
</dbReference>
<evidence type="ECO:0008006" key="6">
    <source>
        <dbReference type="Google" id="ProtNLM"/>
    </source>
</evidence>